<dbReference type="EMBL" id="FLYH01000107">
    <property type="protein sequence ID" value="SCA59871.1"/>
    <property type="molecule type" value="Genomic_DNA"/>
</dbReference>
<sequence>MANILGNEKLSFMRTKRNYKIFDEEKGTCENFSFYSEAREKLISYNGLQSVSDKILRAVCHVYNKSKSRDFDVDTCNFLYFWLGNMLFSNLKNTNFVSEVIIELYQRLNENNKQRVCDIPHISMQENDFQKIKLIFDYSQDYVNYSLDLAKYNPPCNEEYKEYLTTYVDNYKQLYKECKSEHPQHRYCTEFIRYYDYKKHDDLLMWSCELTETLPEADPLEGEDENDEDQAQLYVHSGRGMAQQVLQQTNGRVQEYQENSDPLSPYPTMPENGIVSTTPDGSPSTLTSKSITGAVSVAGALVPSYLLYNYTPAGNLINKLLGRKKWMNHNPLTEAQLMNNFYQPDHFNSERSGYNISYRPV</sequence>
<reference evidence="1 2" key="1">
    <citation type="submission" date="2016-07" db="EMBL/GenBank/DDBJ databases">
        <authorList>
            <consortium name="Pathogen Informatics"/>
        </authorList>
    </citation>
    <scope>NUCLEOTIDE SEQUENCE [LARGE SCALE GENOMIC DNA]</scope>
</reference>
<dbReference type="VEuPathDB" id="PlasmoDB:PVPAM_000024500"/>
<evidence type="ECO:0000313" key="1">
    <source>
        <dbReference type="EMBL" id="SCA59871.1"/>
    </source>
</evidence>
<proteinExistence type="predicted"/>
<dbReference type="InterPro" id="IPR008780">
    <property type="entry name" value="Plasmodium_Vir"/>
</dbReference>
<dbReference type="VEuPathDB" id="PlasmoDB:PVW1_040034100"/>
<dbReference type="VEuPathDB" id="PlasmoDB:PVX_069190"/>
<evidence type="ECO:0000313" key="2">
    <source>
        <dbReference type="Proteomes" id="UP000196402"/>
    </source>
</evidence>
<dbReference type="Pfam" id="PF05795">
    <property type="entry name" value="Plasmodium_Vir"/>
    <property type="match status" value="1"/>
</dbReference>
<protein>
    <submittedName>
        <fullName evidence="1">VIR protein</fullName>
    </submittedName>
</protein>
<dbReference type="AlphaFoldDB" id="A0A1G4E2T5"/>
<name>A0A1G4E2T5_PLAVI</name>
<accession>A0A1G4E2T5</accession>
<dbReference type="VEuPathDB" id="PlasmoDB:PVP01_0009670"/>
<dbReference type="Proteomes" id="UP000196402">
    <property type="component" value="Unassembled WGS sequence"/>
</dbReference>
<organism evidence="1 2">
    <name type="scientific">Plasmodium vivax</name>
    <name type="common">malaria parasite P. vivax</name>
    <dbReference type="NCBI Taxonomy" id="5855"/>
    <lineage>
        <taxon>Eukaryota</taxon>
        <taxon>Sar</taxon>
        <taxon>Alveolata</taxon>
        <taxon>Apicomplexa</taxon>
        <taxon>Aconoidasida</taxon>
        <taxon>Haemosporida</taxon>
        <taxon>Plasmodiidae</taxon>
        <taxon>Plasmodium</taxon>
        <taxon>Plasmodium (Plasmodium)</taxon>
    </lineage>
</organism>
<gene>
    <name evidence="1" type="ORF">PVT01_000048500</name>
</gene>